<reference evidence="2 3" key="1">
    <citation type="submission" date="2021-03" db="EMBL/GenBank/DDBJ databases">
        <title>Whole genome sequence of Jiella sp. MQZ13P-4.</title>
        <authorList>
            <person name="Tuo L."/>
        </authorList>
    </citation>
    <scope>NUCLEOTIDE SEQUENCE [LARGE SCALE GENOMIC DNA]</scope>
    <source>
        <strain evidence="2 3">MQZ13P-4</strain>
    </source>
</reference>
<dbReference type="EMBL" id="JAFMPY010000008">
    <property type="protein sequence ID" value="MBO0903959.1"/>
    <property type="molecule type" value="Genomic_DNA"/>
</dbReference>
<sequence length="136" mass="14088">MIIQAKRKAGRKARAVGAGLFALAALAALHAPAFGQSAQSPAAAAEDPIASDPDKVLVEVSLGDWQVRTSLAAKLSRKISDIPLTVKVAPDLADAVCPLDRGALDQQVVVSPTRTCAAKKTTEALEAEVRKVVPAQ</sequence>
<dbReference type="RefSeq" id="WP_207350597.1">
    <property type="nucleotide sequence ID" value="NZ_JAFMPY010000008.1"/>
</dbReference>
<accession>A0ABS3J2S9</accession>
<evidence type="ECO:0000313" key="2">
    <source>
        <dbReference type="EMBL" id="MBO0903959.1"/>
    </source>
</evidence>
<comment type="caution">
    <text evidence="2">The sequence shown here is derived from an EMBL/GenBank/DDBJ whole genome shotgun (WGS) entry which is preliminary data.</text>
</comment>
<protein>
    <recommendedName>
        <fullName evidence="4">UrcA family protein</fullName>
    </recommendedName>
</protein>
<feature type="chain" id="PRO_5045523034" description="UrcA family protein" evidence="1">
    <location>
        <begin position="28"/>
        <end position="136"/>
    </location>
</feature>
<feature type="signal peptide" evidence="1">
    <location>
        <begin position="1"/>
        <end position="27"/>
    </location>
</feature>
<evidence type="ECO:0000256" key="1">
    <source>
        <dbReference type="SAM" id="SignalP"/>
    </source>
</evidence>
<gene>
    <name evidence="2" type="ORF">J1C47_09920</name>
</gene>
<evidence type="ECO:0008006" key="4">
    <source>
        <dbReference type="Google" id="ProtNLM"/>
    </source>
</evidence>
<evidence type="ECO:0000313" key="3">
    <source>
        <dbReference type="Proteomes" id="UP000664288"/>
    </source>
</evidence>
<organism evidence="2 3">
    <name type="scientific">Jiella sonneratiae</name>
    <dbReference type="NCBI Taxonomy" id="2816856"/>
    <lineage>
        <taxon>Bacteria</taxon>
        <taxon>Pseudomonadati</taxon>
        <taxon>Pseudomonadota</taxon>
        <taxon>Alphaproteobacteria</taxon>
        <taxon>Hyphomicrobiales</taxon>
        <taxon>Aurantimonadaceae</taxon>
        <taxon>Jiella</taxon>
    </lineage>
</organism>
<dbReference type="Proteomes" id="UP000664288">
    <property type="component" value="Unassembled WGS sequence"/>
</dbReference>
<proteinExistence type="predicted"/>
<keyword evidence="3" id="KW-1185">Reference proteome</keyword>
<keyword evidence="1" id="KW-0732">Signal</keyword>
<name>A0ABS3J2S9_9HYPH</name>